<dbReference type="InterPro" id="IPR001882">
    <property type="entry name" value="Biotin_BS"/>
</dbReference>
<evidence type="ECO:0000256" key="9">
    <source>
        <dbReference type="ARBA" id="ARBA00023267"/>
    </source>
</evidence>
<dbReference type="PROSITE" id="PS50975">
    <property type="entry name" value="ATP_GRASP"/>
    <property type="match status" value="1"/>
</dbReference>
<evidence type="ECO:0000256" key="10">
    <source>
        <dbReference type="ARBA" id="ARBA00023268"/>
    </source>
</evidence>
<evidence type="ECO:0000256" key="16">
    <source>
        <dbReference type="SAM" id="MobiDB-lite"/>
    </source>
</evidence>
<evidence type="ECO:0000256" key="12">
    <source>
        <dbReference type="PIRSR" id="PIRSR001594-1"/>
    </source>
</evidence>
<dbReference type="PIRSF" id="PIRSF001594">
    <property type="entry name" value="Pyruv_carbox"/>
    <property type="match status" value="1"/>
</dbReference>
<dbReference type="InterPro" id="IPR005482">
    <property type="entry name" value="Biotin_COase_C"/>
</dbReference>
<evidence type="ECO:0000256" key="11">
    <source>
        <dbReference type="PIRNR" id="PIRNR001594"/>
    </source>
</evidence>
<dbReference type="FunFam" id="3.20.20.70:FF:000033">
    <property type="entry name" value="Pyruvate carboxylase"/>
    <property type="match status" value="1"/>
</dbReference>
<dbReference type="UniPathway" id="UPA00138"/>
<dbReference type="Pfam" id="PF02785">
    <property type="entry name" value="Biotin_carb_C"/>
    <property type="match status" value="1"/>
</dbReference>
<dbReference type="InterPro" id="IPR016185">
    <property type="entry name" value="PreATP-grasp_dom_sf"/>
</dbReference>
<dbReference type="InterPro" id="IPR005481">
    <property type="entry name" value="BC-like_N"/>
</dbReference>
<keyword evidence="4" id="KW-0312">Gluconeogenesis</keyword>
<dbReference type="Pfam" id="PF00289">
    <property type="entry name" value="Biotin_carb_N"/>
    <property type="match status" value="1"/>
</dbReference>
<evidence type="ECO:0000256" key="4">
    <source>
        <dbReference type="ARBA" id="ARBA00022432"/>
    </source>
</evidence>
<dbReference type="GO" id="GO:0046872">
    <property type="term" value="F:metal ion binding"/>
    <property type="evidence" value="ECO:0007669"/>
    <property type="project" value="UniProtKB-KW"/>
</dbReference>
<dbReference type="InterPro" id="IPR013785">
    <property type="entry name" value="Aldolase_TIM"/>
</dbReference>
<dbReference type="GO" id="GO:0005524">
    <property type="term" value="F:ATP binding"/>
    <property type="evidence" value="ECO:0007669"/>
    <property type="project" value="UniProtKB-UniRule"/>
</dbReference>
<keyword evidence="6 14" id="KW-0479">Metal-binding</keyword>
<dbReference type="InterPro" id="IPR000891">
    <property type="entry name" value="PYR_CT"/>
</dbReference>
<keyword evidence="8 11" id="KW-0067">ATP-binding</keyword>
<dbReference type="Gene3D" id="2.40.50.100">
    <property type="match status" value="1"/>
</dbReference>
<keyword evidence="5 11" id="KW-0436">Ligase</keyword>
<feature type="domain" description="Pyruvate carboxyltransferase" evidence="20">
    <location>
        <begin position="534"/>
        <end position="802"/>
    </location>
</feature>
<gene>
    <name evidence="21" type="ORF">DC363_07605</name>
</gene>
<evidence type="ECO:0000256" key="1">
    <source>
        <dbReference type="ARBA" id="ARBA00001953"/>
    </source>
</evidence>
<dbReference type="PANTHER" id="PTHR43778:SF2">
    <property type="entry name" value="PYRUVATE CARBOXYLASE, MITOCHONDRIAL"/>
    <property type="match status" value="1"/>
</dbReference>
<feature type="binding site" evidence="13">
    <location>
        <position position="615"/>
    </location>
    <ligand>
        <name>substrate</name>
    </ligand>
</feature>
<dbReference type="OrthoDB" id="9763189at2"/>
<evidence type="ECO:0000256" key="15">
    <source>
        <dbReference type="PIRSR" id="PIRSR001594-4"/>
    </source>
</evidence>
<dbReference type="InterPro" id="IPR011764">
    <property type="entry name" value="Biotin_carboxylation_dom"/>
</dbReference>
<comment type="caution">
    <text evidence="21">The sequence shown here is derived from an EMBL/GenBank/DDBJ whole genome shotgun (WGS) entry which is preliminary data.</text>
</comment>
<dbReference type="InterPro" id="IPR055268">
    <property type="entry name" value="PCB-like"/>
</dbReference>
<dbReference type="FunFam" id="3.30.1490.20:FF:000003">
    <property type="entry name" value="acetyl-CoA carboxylase isoform X1"/>
    <property type="match status" value="1"/>
</dbReference>
<dbReference type="CDD" id="cd06850">
    <property type="entry name" value="biotinyl_domain"/>
    <property type="match status" value="1"/>
</dbReference>
<dbReference type="PROSITE" id="PS00188">
    <property type="entry name" value="BIOTIN"/>
    <property type="match status" value="1"/>
</dbReference>
<sequence length="1147" mass="125776">MADFEKILIANRGEIAIRIMRAANEMGKRTVAVYAEEDKLGLHRFKADEAYRIGEDLGPVAAYLSIDEMIRVALESGADAIHPGYGLLSENPDFVDACAANGIKFIGPRAETMRALGDKASARKVAIEAGVPVIPATEVLGDDMDAIRAEADEIGYPLMLKASWGGGGRGMRPIHSADELEEKVREGRREAEAAFGNGEGYLEKMITKARHVEVQILGDSHGEIYHLWERDCSVQRRNQKVVERAPAPYLSEAQRETLCNLGKKICAHVNYECAGTVEFLMDMTTGDFYFIEVNPRVQVEHTVTEEVTGIDIVQAQIKIAEGKSLVEATGCASQYDVKLDGHALQCRVTTEDPTNNFIPDYGRIQTYRSATGMGIRLDGGTAYAGAVITRYYDSLLTKVTAWAPTPEAAIARMDRALREFRIRGVSTNIAFVENLLKHPTFLNNEYSTSFIDTTPELFDFKPRRDRATKILTYIADITVNGHPETEGRAKPKAEALPPRAPAPKTKDPAPGTRQILDQSGPGAVADWMKEQKQLLITDTTMRDGHQSLLATRMRSIDMVRVAPTYAANMPQLFSVECWGGATFDVAYRFLQECPWQRLRDIRAKMPNIMTQMLLRASNGVGYTNYPDNVVQEFVRQAAASGVDVFRVFDSLNWVENMRVAMDAVIAADKVCEGTICYTGDINDPDRSKYDLKYYVGMAKDLEKAGAHVLGLKDMAGLLKPKAATQLISALKDEVGLPIHFHTHDTSGAAIATVLAASAAGVDAIDAAMDALSGNTSQPTLGSIVEALKHTDRDTGLDVAAIREISNYWETVRAHYAAFESGLQAPASEVYLHEMPGGQFTNLKAQARSLGLEERWHEVAQTYADVNRMFGDIVKVTPSSKVVGDMALMMVSQGLTREEVEDPAVDVSFPDSVIDMMRGNLGQPPGGFPDTIVKTVLKDEKPNLERPGKHLKPVDLEAVRKELSETLDGIEIDDEDLNGYLMYPKVFIDYARRHALYGPVRTLPTRTFFYGMEPGEEISAEIDPGKTLEIRLQAVSETSEEGDVKVFFELNGQPRTIRVSDRRVAGTSAKRPKADPGNADHVGAPMPGVVATVAATVAKPVKTGDLLLTIEAMKMETGLHAERDAVVKAIHVAPGAQIDAKDLLVELE</sequence>
<comment type="pathway">
    <text evidence="2">Carbohydrate biosynthesis; gluconeogenesis.</text>
</comment>
<dbReference type="SUPFAM" id="SSF51230">
    <property type="entry name" value="Single hybrid motif"/>
    <property type="match status" value="1"/>
</dbReference>
<feature type="modified residue" description="N6-biotinyllysine" evidence="15">
    <location>
        <position position="1113"/>
    </location>
</feature>
<dbReference type="Pfam" id="PF02436">
    <property type="entry name" value="PYC_OADA"/>
    <property type="match status" value="1"/>
</dbReference>
<feature type="binding site" evidence="14">
    <location>
        <position position="543"/>
    </location>
    <ligand>
        <name>Mn(2+)</name>
        <dbReference type="ChEBI" id="CHEBI:29035"/>
    </ligand>
</feature>
<organism evidence="21 22">
    <name type="scientific">Thalassorhabdomicrobium marinisediminis</name>
    <dbReference type="NCBI Taxonomy" id="2170577"/>
    <lineage>
        <taxon>Bacteria</taxon>
        <taxon>Pseudomonadati</taxon>
        <taxon>Pseudomonadota</taxon>
        <taxon>Alphaproteobacteria</taxon>
        <taxon>Rhodobacterales</taxon>
        <taxon>Paracoccaceae</taxon>
        <taxon>Thalassorhabdomicrobium</taxon>
    </lineage>
</organism>
<feature type="binding site" evidence="13">
    <location>
        <position position="876"/>
    </location>
    <ligand>
        <name>substrate</name>
    </ligand>
</feature>
<dbReference type="CDD" id="cd07937">
    <property type="entry name" value="DRE_TIM_PC_TC_5S"/>
    <property type="match status" value="1"/>
</dbReference>
<dbReference type="FunFam" id="2.40.50.100:FF:000003">
    <property type="entry name" value="Acetyl-CoA carboxylase biotin carboxyl carrier protein"/>
    <property type="match status" value="1"/>
</dbReference>
<dbReference type="PROSITE" id="PS50979">
    <property type="entry name" value="BC"/>
    <property type="match status" value="1"/>
</dbReference>
<feature type="domain" description="Lipoyl-binding" evidence="17">
    <location>
        <begin position="1072"/>
        <end position="1147"/>
    </location>
</feature>
<evidence type="ECO:0000259" key="17">
    <source>
        <dbReference type="PROSITE" id="PS50968"/>
    </source>
</evidence>
<protein>
    <recommendedName>
        <fullName evidence="3 11">Pyruvate carboxylase</fullName>
        <ecNumber evidence="3 11">6.4.1.1</ecNumber>
    </recommendedName>
</protein>
<dbReference type="InterPro" id="IPR005479">
    <property type="entry name" value="CPAse_ATP-bd"/>
</dbReference>
<evidence type="ECO:0000256" key="3">
    <source>
        <dbReference type="ARBA" id="ARBA00013057"/>
    </source>
</evidence>
<feature type="active site" evidence="12">
    <location>
        <position position="296"/>
    </location>
</feature>
<evidence type="ECO:0000256" key="5">
    <source>
        <dbReference type="ARBA" id="ARBA00022598"/>
    </source>
</evidence>
<dbReference type="Pfam" id="PF02786">
    <property type="entry name" value="CPSase_L_D2"/>
    <property type="match status" value="1"/>
</dbReference>
<evidence type="ECO:0000256" key="14">
    <source>
        <dbReference type="PIRSR" id="PIRSR001594-3"/>
    </source>
</evidence>
<dbReference type="InterPro" id="IPR011054">
    <property type="entry name" value="Rudment_hybrid_motif"/>
</dbReference>
<dbReference type="InterPro" id="IPR003379">
    <property type="entry name" value="Carboxylase_cons_dom"/>
</dbReference>
<dbReference type="SMART" id="SM00878">
    <property type="entry name" value="Biotin_carb_C"/>
    <property type="match status" value="1"/>
</dbReference>
<dbReference type="Gene3D" id="3.30.470.20">
    <property type="entry name" value="ATP-grasp fold, B domain"/>
    <property type="match status" value="1"/>
</dbReference>
<evidence type="ECO:0000256" key="6">
    <source>
        <dbReference type="ARBA" id="ARBA00022723"/>
    </source>
</evidence>
<dbReference type="PROSITE" id="PS50991">
    <property type="entry name" value="PYR_CT"/>
    <property type="match status" value="1"/>
</dbReference>
<name>A0A2T7FXW0_9RHOB</name>
<dbReference type="SUPFAM" id="SSF51569">
    <property type="entry name" value="Aldolase"/>
    <property type="match status" value="1"/>
</dbReference>
<feature type="binding site" evidence="14">
    <location>
        <position position="743"/>
    </location>
    <ligand>
        <name>Mn(2+)</name>
        <dbReference type="ChEBI" id="CHEBI:29035"/>
    </ligand>
</feature>
<dbReference type="AlphaFoldDB" id="A0A2T7FXW0"/>
<dbReference type="Pfam" id="PF00682">
    <property type="entry name" value="HMGL-like"/>
    <property type="match status" value="1"/>
</dbReference>
<feature type="region of interest" description="Disordered" evidence="16">
    <location>
        <begin position="482"/>
        <end position="522"/>
    </location>
</feature>
<evidence type="ECO:0000256" key="2">
    <source>
        <dbReference type="ARBA" id="ARBA00004742"/>
    </source>
</evidence>
<keyword evidence="7 11" id="KW-0547">Nucleotide-binding</keyword>
<keyword evidence="21" id="KW-0670">Pyruvate</keyword>
<feature type="domain" description="Biotin carboxylation" evidence="19">
    <location>
        <begin position="3"/>
        <end position="456"/>
    </location>
</feature>
<dbReference type="EC" id="6.4.1.1" evidence="3 11"/>
<comment type="catalytic activity">
    <reaction evidence="11">
        <text>hydrogencarbonate + pyruvate + ATP = oxaloacetate + ADP + phosphate + H(+)</text>
        <dbReference type="Rhea" id="RHEA:20844"/>
        <dbReference type="ChEBI" id="CHEBI:15361"/>
        <dbReference type="ChEBI" id="CHEBI:15378"/>
        <dbReference type="ChEBI" id="CHEBI:16452"/>
        <dbReference type="ChEBI" id="CHEBI:17544"/>
        <dbReference type="ChEBI" id="CHEBI:30616"/>
        <dbReference type="ChEBI" id="CHEBI:43474"/>
        <dbReference type="ChEBI" id="CHEBI:456216"/>
        <dbReference type="EC" id="6.4.1.1"/>
    </reaction>
</comment>
<dbReference type="InterPro" id="IPR011761">
    <property type="entry name" value="ATP-grasp"/>
</dbReference>
<feature type="binding site" evidence="13">
    <location>
        <position position="203"/>
    </location>
    <ligand>
        <name>ATP</name>
        <dbReference type="ChEBI" id="CHEBI:30616"/>
    </ligand>
</feature>
<dbReference type="NCBIfam" id="TIGR01235">
    <property type="entry name" value="pyruv_carbox"/>
    <property type="match status" value="1"/>
</dbReference>
<feature type="binding site" description="via carbamate group" evidence="14">
    <location>
        <position position="712"/>
    </location>
    <ligand>
        <name>Mn(2+)</name>
        <dbReference type="ChEBI" id="CHEBI:29035"/>
    </ligand>
</feature>
<keyword evidence="10" id="KW-0511">Multifunctional enzyme</keyword>
<evidence type="ECO:0000256" key="13">
    <source>
        <dbReference type="PIRSR" id="PIRSR001594-2"/>
    </source>
</evidence>
<dbReference type="GO" id="GO:0006094">
    <property type="term" value="P:gluconeogenesis"/>
    <property type="evidence" value="ECO:0007669"/>
    <property type="project" value="UniProtKB-UniPathway"/>
</dbReference>
<proteinExistence type="predicted"/>
<comment type="function">
    <text evidence="11">Catalyzes a 2-step reaction, involving the ATP-dependent carboxylation of the covalently attached biotin in the first step and the transfer of the carboxyl group to pyruvate in the second.</text>
</comment>
<evidence type="ECO:0000256" key="8">
    <source>
        <dbReference type="ARBA" id="ARBA00022840"/>
    </source>
</evidence>
<dbReference type="RefSeq" id="WP_108640532.1">
    <property type="nucleotide sequence ID" value="NZ_QCYG01000004.1"/>
</dbReference>
<dbReference type="SUPFAM" id="SSF52440">
    <property type="entry name" value="PreATP-grasp domain"/>
    <property type="match status" value="1"/>
</dbReference>
<dbReference type="PROSITE" id="PS50968">
    <property type="entry name" value="BIOTINYL_LIPOYL"/>
    <property type="match status" value="1"/>
</dbReference>
<feature type="compositionally biased region" description="Basic and acidic residues" evidence="16">
    <location>
        <begin position="483"/>
        <end position="493"/>
    </location>
</feature>
<evidence type="ECO:0000313" key="22">
    <source>
        <dbReference type="Proteomes" id="UP000244817"/>
    </source>
</evidence>
<evidence type="ECO:0000313" key="21">
    <source>
        <dbReference type="EMBL" id="PVA06997.1"/>
    </source>
</evidence>
<feature type="region of interest" description="Disordered" evidence="16">
    <location>
        <begin position="1060"/>
        <end position="1082"/>
    </location>
</feature>
<evidence type="ECO:0000259" key="19">
    <source>
        <dbReference type="PROSITE" id="PS50979"/>
    </source>
</evidence>
<dbReference type="SUPFAM" id="SSF51246">
    <property type="entry name" value="Rudiment single hybrid motif"/>
    <property type="match status" value="1"/>
</dbReference>
<evidence type="ECO:0000256" key="7">
    <source>
        <dbReference type="ARBA" id="ARBA00022741"/>
    </source>
</evidence>
<dbReference type="InterPro" id="IPR005930">
    <property type="entry name" value="Pyruv_COase"/>
</dbReference>
<reference evidence="21 22" key="1">
    <citation type="submission" date="2018-04" db="EMBL/GenBank/DDBJ databases">
        <title>Pelagivirga bohaiensis gen. nov., sp. nov., a bacterium isolated from the Bohai Sea.</title>
        <authorList>
            <person name="Ji X."/>
        </authorList>
    </citation>
    <scope>NUCLEOTIDE SEQUENCE [LARGE SCALE GENOMIC DNA]</scope>
    <source>
        <strain evidence="21 22">BH-SD16</strain>
    </source>
</reference>
<dbReference type="SUPFAM" id="SSF56059">
    <property type="entry name" value="Glutathione synthetase ATP-binding domain-like"/>
    <property type="match status" value="1"/>
</dbReference>
<comment type="cofactor">
    <cofactor evidence="1 11">
        <name>biotin</name>
        <dbReference type="ChEBI" id="CHEBI:57586"/>
    </cofactor>
</comment>
<dbReference type="EMBL" id="QCYG01000004">
    <property type="protein sequence ID" value="PVA06997.1"/>
    <property type="molecule type" value="Genomic_DNA"/>
</dbReference>
<dbReference type="InterPro" id="IPR011053">
    <property type="entry name" value="Single_hybrid_motif"/>
</dbReference>
<dbReference type="Gene3D" id="3.10.600.10">
    <property type="entry name" value="pyruvate carboxylase f1077a mutant domain"/>
    <property type="match status" value="2"/>
</dbReference>
<dbReference type="PROSITE" id="PS00866">
    <property type="entry name" value="CPSASE_1"/>
    <property type="match status" value="1"/>
</dbReference>
<feature type="binding site" evidence="13">
    <location>
        <position position="119"/>
    </location>
    <ligand>
        <name>ATP</name>
        <dbReference type="ChEBI" id="CHEBI:30616"/>
    </ligand>
</feature>
<dbReference type="Pfam" id="PF00364">
    <property type="entry name" value="Biotin_lipoyl"/>
    <property type="match status" value="1"/>
</dbReference>
<dbReference type="Gene3D" id="3.20.20.70">
    <property type="entry name" value="Aldolase class I"/>
    <property type="match status" value="1"/>
</dbReference>
<dbReference type="FunFam" id="3.40.50.20:FF:000010">
    <property type="entry name" value="Propionyl-CoA carboxylase subunit alpha"/>
    <property type="match status" value="1"/>
</dbReference>
<dbReference type="NCBIfam" id="NF009554">
    <property type="entry name" value="PRK12999.1"/>
    <property type="match status" value="1"/>
</dbReference>
<dbReference type="PROSITE" id="PS00867">
    <property type="entry name" value="CPSASE_2"/>
    <property type="match status" value="1"/>
</dbReference>
<feature type="modified residue" description="N6-carboxylysine" evidence="15">
    <location>
        <position position="712"/>
    </location>
</feature>
<dbReference type="GO" id="GO:0004736">
    <property type="term" value="F:pyruvate carboxylase activity"/>
    <property type="evidence" value="ECO:0007669"/>
    <property type="project" value="UniProtKB-EC"/>
</dbReference>
<dbReference type="SUPFAM" id="SSF89000">
    <property type="entry name" value="post-HMGL domain-like"/>
    <property type="match status" value="1"/>
</dbReference>
<dbReference type="PANTHER" id="PTHR43778">
    <property type="entry name" value="PYRUVATE CARBOXYLASE"/>
    <property type="match status" value="1"/>
</dbReference>
<dbReference type="Proteomes" id="UP000244817">
    <property type="component" value="Unassembled WGS sequence"/>
</dbReference>
<dbReference type="GO" id="GO:0005737">
    <property type="term" value="C:cytoplasm"/>
    <property type="evidence" value="ECO:0007669"/>
    <property type="project" value="TreeGrafter"/>
</dbReference>
<evidence type="ECO:0000259" key="18">
    <source>
        <dbReference type="PROSITE" id="PS50975"/>
    </source>
</evidence>
<evidence type="ECO:0000259" key="20">
    <source>
        <dbReference type="PROSITE" id="PS50991"/>
    </source>
</evidence>
<keyword evidence="9 11" id="KW-0092">Biotin</keyword>
<dbReference type="InterPro" id="IPR000089">
    <property type="entry name" value="Biotin_lipoyl"/>
</dbReference>
<accession>A0A2T7FXW0</accession>
<dbReference type="NCBIfam" id="NF006761">
    <property type="entry name" value="PRK09282.1"/>
    <property type="match status" value="1"/>
</dbReference>
<feature type="domain" description="ATP-grasp" evidence="18">
    <location>
        <begin position="123"/>
        <end position="321"/>
    </location>
</feature>
<feature type="binding site" evidence="14">
    <location>
        <position position="741"/>
    </location>
    <ligand>
        <name>Mn(2+)</name>
        <dbReference type="ChEBI" id="CHEBI:29035"/>
    </ligand>
</feature>
<keyword evidence="22" id="KW-1185">Reference proteome</keyword>